<evidence type="ECO:0000313" key="4">
    <source>
        <dbReference type="EMBL" id="PYY71943.1"/>
    </source>
</evidence>
<feature type="binding site" evidence="3">
    <location>
        <position position="50"/>
    </location>
    <ligand>
        <name>a divalent metal cation</name>
        <dbReference type="ChEBI" id="CHEBI:60240"/>
    </ligand>
</feature>
<dbReference type="PANTHER" id="PTHR37302:SF1">
    <property type="entry name" value="PROTEIN DINB"/>
    <property type="match status" value="1"/>
</dbReference>
<dbReference type="SUPFAM" id="SSF109854">
    <property type="entry name" value="DinB/YfiT-like putative metalloenzymes"/>
    <property type="match status" value="1"/>
</dbReference>
<evidence type="ECO:0000256" key="3">
    <source>
        <dbReference type="PIRSR" id="PIRSR607837-1"/>
    </source>
</evidence>
<dbReference type="Gene3D" id="1.20.120.450">
    <property type="entry name" value="dinb family like domain"/>
    <property type="match status" value="1"/>
</dbReference>
<gene>
    <name evidence="4" type="ORF">CRX42_03645</name>
</gene>
<dbReference type="OrthoDB" id="9807509at2"/>
<comment type="similarity">
    <text evidence="1">Belongs to the DinB family.</text>
</comment>
<comment type="caution">
    <text evidence="4">The sequence shown here is derived from an EMBL/GenBank/DDBJ whole genome shotgun (WGS) entry which is preliminary data.</text>
</comment>
<evidence type="ECO:0000256" key="1">
    <source>
        <dbReference type="ARBA" id="ARBA00008635"/>
    </source>
</evidence>
<proteinExistence type="inferred from homology"/>
<dbReference type="PANTHER" id="PTHR37302">
    <property type="entry name" value="SLR1116 PROTEIN"/>
    <property type="match status" value="1"/>
</dbReference>
<dbReference type="Pfam" id="PF05163">
    <property type="entry name" value="DinB"/>
    <property type="match status" value="1"/>
</dbReference>
<reference evidence="4 5" key="1">
    <citation type="journal article" date="2018" name="Appl. Microbiol. Biotechnol.">
        <title>Characterization of the caprolactam degradation pathway in Pseudomonas jessenii using mass spectrometry-based proteomics.</title>
        <authorList>
            <person name="Otzen M."/>
            <person name="Palacio C."/>
            <person name="Janssen D.B."/>
        </authorList>
    </citation>
    <scope>NUCLEOTIDE SEQUENCE [LARGE SCALE GENOMIC DNA]</scope>
    <source>
        <strain evidence="4 5">GO3</strain>
    </source>
</reference>
<dbReference type="EMBL" id="PDLL01000022">
    <property type="protein sequence ID" value="PYY71943.1"/>
    <property type="molecule type" value="Genomic_DNA"/>
</dbReference>
<organism evidence="4 5">
    <name type="scientific">Pseudomonas jessenii</name>
    <dbReference type="NCBI Taxonomy" id="77298"/>
    <lineage>
        <taxon>Bacteria</taxon>
        <taxon>Pseudomonadati</taxon>
        <taxon>Pseudomonadota</taxon>
        <taxon>Gammaproteobacteria</taxon>
        <taxon>Pseudomonadales</taxon>
        <taxon>Pseudomonadaceae</taxon>
        <taxon>Pseudomonas</taxon>
    </lineage>
</organism>
<dbReference type="RefSeq" id="WP_110657659.1">
    <property type="nucleotide sequence ID" value="NZ_PDLL01000022.1"/>
</dbReference>
<protein>
    <submittedName>
        <fullName evidence="4">Damage-inducible protein DinB</fullName>
    </submittedName>
</protein>
<dbReference type="InterPro" id="IPR034660">
    <property type="entry name" value="DinB/YfiT-like"/>
</dbReference>
<evidence type="ECO:0000313" key="5">
    <source>
        <dbReference type="Proteomes" id="UP000247437"/>
    </source>
</evidence>
<name>A0A2W0EU44_PSEJE</name>
<dbReference type="GO" id="GO:0046872">
    <property type="term" value="F:metal ion binding"/>
    <property type="evidence" value="ECO:0007669"/>
    <property type="project" value="UniProtKB-KW"/>
</dbReference>
<accession>A0A2W0EU44</accession>
<evidence type="ECO:0000256" key="2">
    <source>
        <dbReference type="ARBA" id="ARBA00022723"/>
    </source>
</evidence>
<dbReference type="InterPro" id="IPR007837">
    <property type="entry name" value="DinB"/>
</dbReference>
<feature type="binding site" evidence="3">
    <location>
        <position position="146"/>
    </location>
    <ligand>
        <name>a divalent metal cation</name>
        <dbReference type="ChEBI" id="CHEBI:60240"/>
    </ligand>
</feature>
<sequence>MSRTRHTCLMATYNQWMNEKICQAANSLSDEELAADRKAFFGSILGTLNHLVAGDTVWLKRFATHPANYLALEPIRQLPAPRNLNELLFSNIRELSAHRVWLDQVIVDWSRSITESDLDHILNYSSMQGVPADKDFHGLLMHFFNHQTHHRGQVTTLLSQAGVDTGDTDLVILIPSESRTP</sequence>
<dbReference type="Proteomes" id="UP000247437">
    <property type="component" value="Unassembled WGS sequence"/>
</dbReference>
<keyword evidence="2 3" id="KW-0479">Metal-binding</keyword>
<feature type="binding site" evidence="3">
    <location>
        <position position="150"/>
    </location>
    <ligand>
        <name>a divalent metal cation</name>
        <dbReference type="ChEBI" id="CHEBI:60240"/>
    </ligand>
</feature>
<dbReference type="AlphaFoldDB" id="A0A2W0EU44"/>